<dbReference type="InterPro" id="IPR002347">
    <property type="entry name" value="SDR_fam"/>
</dbReference>
<evidence type="ECO:0008006" key="6">
    <source>
        <dbReference type="Google" id="ProtNLM"/>
    </source>
</evidence>
<gene>
    <name evidence="4" type="ORF">BDA96_06G138700</name>
</gene>
<dbReference type="KEGG" id="sbi:8060162"/>
<feature type="transmembrane region" description="Helical" evidence="3">
    <location>
        <begin position="20"/>
        <end position="46"/>
    </location>
</feature>
<dbReference type="Pfam" id="PF00106">
    <property type="entry name" value="adh_short"/>
    <property type="match status" value="1"/>
</dbReference>
<keyword evidence="3" id="KW-1133">Transmembrane helix</keyword>
<reference evidence="4" key="1">
    <citation type="journal article" date="2019" name="BMC Genomics">
        <title>A new reference genome for Sorghum bicolor reveals high levels of sequence similarity between sweet and grain genotypes: implications for the genetics of sugar metabolism.</title>
        <authorList>
            <person name="Cooper E.A."/>
            <person name="Brenton Z.W."/>
            <person name="Flinn B.S."/>
            <person name="Jenkins J."/>
            <person name="Shu S."/>
            <person name="Flowers D."/>
            <person name="Luo F."/>
            <person name="Wang Y."/>
            <person name="Xia P."/>
            <person name="Barry K."/>
            <person name="Daum C."/>
            <person name="Lipzen A."/>
            <person name="Yoshinaga Y."/>
            <person name="Schmutz J."/>
            <person name="Saski C."/>
            <person name="Vermerris W."/>
            <person name="Kresovich S."/>
        </authorList>
    </citation>
    <scope>NUCLEOTIDE SEQUENCE</scope>
</reference>
<dbReference type="PRINTS" id="PR00081">
    <property type="entry name" value="GDHRDH"/>
</dbReference>
<dbReference type="CDD" id="cd05356">
    <property type="entry name" value="17beta-HSD1_like_SDR_c"/>
    <property type="match status" value="1"/>
</dbReference>
<protein>
    <recommendedName>
        <fullName evidence="6">B-keto acyl reductase</fullName>
    </recommendedName>
</protein>
<dbReference type="FunFam" id="3.40.50.720:FF:000341">
    <property type="entry name" value="very-long-chain 3-oxoacyl-CoA reductase 1"/>
    <property type="match status" value="1"/>
</dbReference>
<dbReference type="GO" id="GO:0016491">
    <property type="term" value="F:oxidoreductase activity"/>
    <property type="evidence" value="ECO:0007669"/>
    <property type="project" value="UniProtKB-KW"/>
</dbReference>
<dbReference type="PRINTS" id="PR00080">
    <property type="entry name" value="SDRFAMILY"/>
</dbReference>
<dbReference type="SUPFAM" id="SSF51735">
    <property type="entry name" value="NAD(P)-binding Rossmann-fold domains"/>
    <property type="match status" value="1"/>
</dbReference>
<dbReference type="InterPro" id="IPR051019">
    <property type="entry name" value="VLCFA-Steroid_DH"/>
</dbReference>
<dbReference type="OrthoDB" id="5545019at2759"/>
<dbReference type="Gene3D" id="3.40.50.720">
    <property type="entry name" value="NAD(P)-binding Rossmann-like Domain"/>
    <property type="match status" value="1"/>
</dbReference>
<dbReference type="AlphaFoldDB" id="A0A921QRD1"/>
<evidence type="ECO:0000313" key="4">
    <source>
        <dbReference type="EMBL" id="KAG0526352.1"/>
    </source>
</evidence>
<sequence length="327" mass="35304">MAGAAAWSAHDAQPAAWALAAPLATLGLLLCARAAARLALWLYAAFLRPARPLRRRYGTWAVVTGATDGIGRALSFRLAAADLGLVLVGRSPDKLAAVSAEVKARHPGAQVRTFVLDFAGDGLAAKVDALGEFLGELDIGVLVNNAGACYPYARYFHEVDEALVRNLIRLNVDAVTRVTHAVLPGMVRRGRGAVVNIGSGASAILPSDPLYTVYAATKAYIDQFSRCLYVEYRSKGIDVQCQVPMLVATKMASIKTSSFFVPSPDTYARAAIRYIGYEPRCTPYWTHALLWFLGSFVPEPVADKMILNVALDVRTKGRAKDAKRKTH</sequence>
<organism evidence="4 5">
    <name type="scientific">Sorghum bicolor</name>
    <name type="common">Sorghum</name>
    <name type="synonym">Sorghum vulgare</name>
    <dbReference type="NCBI Taxonomy" id="4558"/>
    <lineage>
        <taxon>Eukaryota</taxon>
        <taxon>Viridiplantae</taxon>
        <taxon>Streptophyta</taxon>
        <taxon>Embryophyta</taxon>
        <taxon>Tracheophyta</taxon>
        <taxon>Spermatophyta</taxon>
        <taxon>Magnoliopsida</taxon>
        <taxon>Liliopsida</taxon>
        <taxon>Poales</taxon>
        <taxon>Poaceae</taxon>
        <taxon>PACMAD clade</taxon>
        <taxon>Panicoideae</taxon>
        <taxon>Andropogonodae</taxon>
        <taxon>Andropogoneae</taxon>
        <taxon>Sorghinae</taxon>
        <taxon>Sorghum</taxon>
    </lineage>
</organism>
<accession>A0A921QRD1</accession>
<name>A0A921QRD1_SORBI</name>
<keyword evidence="1" id="KW-0560">Oxidoreductase</keyword>
<comment type="caution">
    <text evidence="4">The sequence shown here is derived from an EMBL/GenBank/DDBJ whole genome shotgun (WGS) entry which is preliminary data.</text>
</comment>
<proteinExistence type="inferred from homology"/>
<evidence type="ECO:0000256" key="3">
    <source>
        <dbReference type="SAM" id="Phobius"/>
    </source>
</evidence>
<evidence type="ECO:0000256" key="1">
    <source>
        <dbReference type="ARBA" id="ARBA00023002"/>
    </source>
</evidence>
<evidence type="ECO:0000313" key="5">
    <source>
        <dbReference type="Proteomes" id="UP000807115"/>
    </source>
</evidence>
<dbReference type="EMBL" id="CM027685">
    <property type="protein sequence ID" value="KAG0526352.1"/>
    <property type="molecule type" value="Genomic_DNA"/>
</dbReference>
<dbReference type="PANTHER" id="PTHR43899">
    <property type="entry name" value="RH59310P"/>
    <property type="match status" value="1"/>
</dbReference>
<reference evidence="4" key="2">
    <citation type="submission" date="2020-10" db="EMBL/GenBank/DDBJ databases">
        <authorList>
            <person name="Cooper E.A."/>
            <person name="Brenton Z.W."/>
            <person name="Flinn B.S."/>
            <person name="Jenkins J."/>
            <person name="Shu S."/>
            <person name="Flowers D."/>
            <person name="Luo F."/>
            <person name="Wang Y."/>
            <person name="Xia P."/>
            <person name="Barry K."/>
            <person name="Daum C."/>
            <person name="Lipzen A."/>
            <person name="Yoshinaga Y."/>
            <person name="Schmutz J."/>
            <person name="Saski C."/>
            <person name="Vermerris W."/>
            <person name="Kresovich S."/>
        </authorList>
    </citation>
    <scope>NUCLEOTIDE SEQUENCE</scope>
</reference>
<dbReference type="PIRSF" id="PIRSF000126">
    <property type="entry name" value="11-beta-HSD1"/>
    <property type="match status" value="1"/>
</dbReference>
<dbReference type="Proteomes" id="UP000807115">
    <property type="component" value="Chromosome 6"/>
</dbReference>
<dbReference type="Gramene" id="EES12404">
    <property type="protein sequence ID" value="EES12404"/>
    <property type="gene ID" value="SORBI_3006G125600"/>
</dbReference>
<keyword evidence="3" id="KW-0812">Transmembrane</keyword>
<dbReference type="OMA" id="WTHALLW"/>
<keyword evidence="3" id="KW-0472">Membrane</keyword>
<dbReference type="PANTHER" id="PTHR43899:SF22">
    <property type="entry name" value="B-KETO ACYL REDUCTASE"/>
    <property type="match status" value="1"/>
</dbReference>
<evidence type="ECO:0000256" key="2">
    <source>
        <dbReference type="RuleBase" id="RU000363"/>
    </source>
</evidence>
<comment type="similarity">
    <text evidence="2">Belongs to the short-chain dehydrogenases/reductases (SDR) family.</text>
</comment>
<dbReference type="InterPro" id="IPR036291">
    <property type="entry name" value="NAD(P)-bd_dom_sf"/>
</dbReference>